<comment type="caution">
    <text evidence="2">The sequence shown here is derived from an EMBL/GenBank/DDBJ whole genome shotgun (WGS) entry which is preliminary data.</text>
</comment>
<sequence length="298" mass="32842">MGLITQLIARVVTGAALPKEAENNAKLAEQVLHTPGLIDHHRVKVEAAGEHQGELHYVSSDSRPITRPTVLFVHGSPGSWASFAPYFLQPELLDGFRLIAIDRPGWGASTVTGKRFPSQLSEQAHLLGPLLNTVYEQNQQQKIVLVGHSFGGSLVPVLAALYPDIIRSVLILAGDVSPALAKHRWYNSVLAGIPRSCIKKHWYHSNLEILDLSMSLYNQQEAMAKLVQPISMMQGAADKLTDPKNVDFADTLFQKSRLTVQWLPDTGHMINLLCVDKVKAAIVHAYESSDTCFRHHGP</sequence>
<dbReference type="RefSeq" id="WP_341566770.1">
    <property type="nucleotide sequence ID" value="NZ_JBAKAR010000004.1"/>
</dbReference>
<dbReference type="Pfam" id="PF00561">
    <property type="entry name" value="Abhydrolase_1"/>
    <property type="match status" value="1"/>
</dbReference>
<dbReference type="Proteomes" id="UP001379949">
    <property type="component" value="Unassembled WGS sequence"/>
</dbReference>
<dbReference type="PANTHER" id="PTHR43798:SF33">
    <property type="entry name" value="HYDROLASE, PUTATIVE (AFU_ORTHOLOGUE AFUA_2G14860)-RELATED"/>
    <property type="match status" value="1"/>
</dbReference>
<evidence type="ECO:0000313" key="3">
    <source>
        <dbReference type="Proteomes" id="UP001379949"/>
    </source>
</evidence>
<dbReference type="PRINTS" id="PR00412">
    <property type="entry name" value="EPOXHYDRLASE"/>
</dbReference>
<dbReference type="GO" id="GO:0016787">
    <property type="term" value="F:hydrolase activity"/>
    <property type="evidence" value="ECO:0007669"/>
    <property type="project" value="UniProtKB-KW"/>
</dbReference>
<dbReference type="EMBL" id="JBAKAR010000004">
    <property type="protein sequence ID" value="MEL0612885.1"/>
    <property type="molecule type" value="Genomic_DNA"/>
</dbReference>
<accession>A0ABU9G578</accession>
<dbReference type="PRINTS" id="PR00111">
    <property type="entry name" value="ABHYDROLASE"/>
</dbReference>
<protein>
    <submittedName>
        <fullName evidence="2">Alpha/beta fold hydrolase</fullName>
    </submittedName>
</protein>
<keyword evidence="2" id="KW-0378">Hydrolase</keyword>
<proteinExistence type="predicted"/>
<dbReference type="InterPro" id="IPR000073">
    <property type="entry name" value="AB_hydrolase_1"/>
</dbReference>
<name>A0ABU9G578_9GAMM</name>
<reference evidence="2 3" key="1">
    <citation type="submission" date="2024-02" db="EMBL/GenBank/DDBJ databases">
        <title>Bacteria isolated from the canopy kelp, Nereocystis luetkeana.</title>
        <authorList>
            <person name="Pfister C.A."/>
            <person name="Younker I.T."/>
            <person name="Light S.H."/>
        </authorList>
    </citation>
    <scope>NUCLEOTIDE SEQUENCE [LARGE SCALE GENOMIC DNA]</scope>
    <source>
        <strain evidence="2 3">TI.4.07</strain>
    </source>
</reference>
<keyword evidence="3" id="KW-1185">Reference proteome</keyword>
<evidence type="ECO:0000313" key="2">
    <source>
        <dbReference type="EMBL" id="MEL0612885.1"/>
    </source>
</evidence>
<gene>
    <name evidence="2" type="ORF">V6242_06980</name>
</gene>
<dbReference type="SUPFAM" id="SSF53474">
    <property type="entry name" value="alpha/beta-Hydrolases"/>
    <property type="match status" value="1"/>
</dbReference>
<evidence type="ECO:0000259" key="1">
    <source>
        <dbReference type="Pfam" id="PF00561"/>
    </source>
</evidence>
<dbReference type="InterPro" id="IPR000639">
    <property type="entry name" value="Epox_hydrolase-like"/>
</dbReference>
<dbReference type="InterPro" id="IPR050266">
    <property type="entry name" value="AB_hydrolase_sf"/>
</dbReference>
<dbReference type="InterPro" id="IPR029058">
    <property type="entry name" value="AB_hydrolase_fold"/>
</dbReference>
<organism evidence="2 3">
    <name type="scientific">Marinomonas arenicola</name>
    <dbReference type="NCBI Taxonomy" id="569601"/>
    <lineage>
        <taxon>Bacteria</taxon>
        <taxon>Pseudomonadati</taxon>
        <taxon>Pseudomonadota</taxon>
        <taxon>Gammaproteobacteria</taxon>
        <taxon>Oceanospirillales</taxon>
        <taxon>Oceanospirillaceae</taxon>
        <taxon>Marinomonas</taxon>
    </lineage>
</organism>
<feature type="domain" description="AB hydrolase-1" evidence="1">
    <location>
        <begin position="68"/>
        <end position="178"/>
    </location>
</feature>
<dbReference type="PANTHER" id="PTHR43798">
    <property type="entry name" value="MONOACYLGLYCEROL LIPASE"/>
    <property type="match status" value="1"/>
</dbReference>
<dbReference type="Gene3D" id="3.40.50.1820">
    <property type="entry name" value="alpha/beta hydrolase"/>
    <property type="match status" value="1"/>
</dbReference>